<proteinExistence type="predicted"/>
<dbReference type="STRING" id="75922.BST47_04185"/>
<sequence>MHDQLERAVLAAAEGGAPPKTWEAGSQAAVEFGTGRNPFDGAQVTAWIDSFDAAAVAAGRSE</sequence>
<organism evidence="1 2">
    <name type="scientific">Mycolicibacterium tusciae</name>
    <dbReference type="NCBI Taxonomy" id="75922"/>
    <lineage>
        <taxon>Bacteria</taxon>
        <taxon>Bacillati</taxon>
        <taxon>Actinomycetota</taxon>
        <taxon>Actinomycetes</taxon>
        <taxon>Mycobacteriales</taxon>
        <taxon>Mycobacteriaceae</taxon>
        <taxon>Mycolicibacterium</taxon>
    </lineage>
</organism>
<evidence type="ECO:0000313" key="1">
    <source>
        <dbReference type="EMBL" id="ORB67684.1"/>
    </source>
</evidence>
<dbReference type="Proteomes" id="UP000192411">
    <property type="component" value="Unassembled WGS sequence"/>
</dbReference>
<keyword evidence="2" id="KW-1185">Reference proteome</keyword>
<gene>
    <name evidence="1" type="ORF">BST47_04185</name>
</gene>
<comment type="caution">
    <text evidence="1">The sequence shown here is derived from an EMBL/GenBank/DDBJ whole genome shotgun (WGS) entry which is preliminary data.</text>
</comment>
<dbReference type="AlphaFoldDB" id="A0A1X0JXQ6"/>
<evidence type="ECO:0000313" key="2">
    <source>
        <dbReference type="Proteomes" id="UP000192411"/>
    </source>
</evidence>
<protein>
    <submittedName>
        <fullName evidence="1">Uncharacterized protein</fullName>
    </submittedName>
</protein>
<name>A0A1X0JXQ6_9MYCO</name>
<dbReference type="RefSeq" id="WP_083123956.1">
    <property type="nucleotide sequence ID" value="NZ_MVIM01000002.1"/>
</dbReference>
<reference evidence="1 2" key="1">
    <citation type="submission" date="2017-02" db="EMBL/GenBank/DDBJ databases">
        <title>The new phylogeny of genus Mycobacterium.</title>
        <authorList>
            <person name="Tortoli E."/>
            <person name="Trovato A."/>
            <person name="Cirillo D.M."/>
        </authorList>
    </citation>
    <scope>NUCLEOTIDE SEQUENCE [LARGE SCALE GENOMIC DNA]</scope>
    <source>
        <strain evidence="1 2">DSM 44338</strain>
    </source>
</reference>
<dbReference type="EMBL" id="MVIM01000002">
    <property type="protein sequence ID" value="ORB67684.1"/>
    <property type="molecule type" value="Genomic_DNA"/>
</dbReference>
<accession>A0A1X0JXQ6</accession>